<evidence type="ECO:0000313" key="2">
    <source>
        <dbReference type="EMBL" id="GBP76064.1"/>
    </source>
</evidence>
<gene>
    <name evidence="2" type="ORF">EVAR_44846_1</name>
</gene>
<feature type="compositionally biased region" description="Basic residues" evidence="1">
    <location>
        <begin position="124"/>
        <end position="138"/>
    </location>
</feature>
<comment type="caution">
    <text evidence="2">The sequence shown here is derived from an EMBL/GenBank/DDBJ whole genome shotgun (WGS) entry which is preliminary data.</text>
</comment>
<dbReference type="AlphaFoldDB" id="A0A4C1YM25"/>
<evidence type="ECO:0000256" key="1">
    <source>
        <dbReference type="SAM" id="MobiDB-lite"/>
    </source>
</evidence>
<keyword evidence="3" id="KW-1185">Reference proteome</keyword>
<reference evidence="2 3" key="1">
    <citation type="journal article" date="2019" name="Commun. Biol.">
        <title>The bagworm genome reveals a unique fibroin gene that provides high tensile strength.</title>
        <authorList>
            <person name="Kono N."/>
            <person name="Nakamura H."/>
            <person name="Ohtoshi R."/>
            <person name="Tomita M."/>
            <person name="Numata K."/>
            <person name="Arakawa K."/>
        </authorList>
    </citation>
    <scope>NUCLEOTIDE SEQUENCE [LARGE SCALE GENOMIC DNA]</scope>
</reference>
<organism evidence="2 3">
    <name type="scientific">Eumeta variegata</name>
    <name type="common">Bagworm moth</name>
    <name type="synonym">Eumeta japonica</name>
    <dbReference type="NCBI Taxonomy" id="151549"/>
    <lineage>
        <taxon>Eukaryota</taxon>
        <taxon>Metazoa</taxon>
        <taxon>Ecdysozoa</taxon>
        <taxon>Arthropoda</taxon>
        <taxon>Hexapoda</taxon>
        <taxon>Insecta</taxon>
        <taxon>Pterygota</taxon>
        <taxon>Neoptera</taxon>
        <taxon>Endopterygota</taxon>
        <taxon>Lepidoptera</taxon>
        <taxon>Glossata</taxon>
        <taxon>Ditrysia</taxon>
        <taxon>Tineoidea</taxon>
        <taxon>Psychidae</taxon>
        <taxon>Oiketicinae</taxon>
        <taxon>Eumeta</taxon>
    </lineage>
</organism>
<feature type="region of interest" description="Disordered" evidence="1">
    <location>
        <begin position="121"/>
        <end position="146"/>
    </location>
</feature>
<sequence length="175" mass="19316">MNLALVDLLRIKSIPFWKRSWRGQREQFDRVRPFRSRARRRPAQVAVSLGAGRAPAAVIAVQILGSSGCDLDSVVTVHSAAAARPPRRLVLTSLKYFNNKNEMKTAIGVVSVDFDASSWPAPPHGRRPVRSHRSHRPRAATARLDESNEPKLDGVASFNCGVPMAIFQSIIRSAL</sequence>
<dbReference type="Proteomes" id="UP000299102">
    <property type="component" value="Unassembled WGS sequence"/>
</dbReference>
<accession>A0A4C1YM25</accession>
<evidence type="ECO:0000313" key="3">
    <source>
        <dbReference type="Proteomes" id="UP000299102"/>
    </source>
</evidence>
<dbReference type="EMBL" id="BGZK01001274">
    <property type="protein sequence ID" value="GBP76064.1"/>
    <property type="molecule type" value="Genomic_DNA"/>
</dbReference>
<protein>
    <submittedName>
        <fullName evidence="2">Uncharacterized protein</fullName>
    </submittedName>
</protein>
<name>A0A4C1YM25_EUMVA</name>
<proteinExistence type="predicted"/>